<accession>A0ABN7V9S5</accession>
<gene>
    <name evidence="1" type="ORF">GMARGA_LOCUS15837</name>
</gene>
<protein>
    <submittedName>
        <fullName evidence="1">33559_t:CDS:1</fullName>
    </submittedName>
</protein>
<name>A0ABN7V9S5_GIGMA</name>
<sequence length="260" mass="30174">MSRLLNLVRFPRNFGNLKDLQSRLVHLGFGWIDPTLSQCYDPIPQIRHQNNIDTLPSGNRAHKMPDNIMLWIQKLQYCLENIYELFGNKLIDAESPTLKEISYIKLLKEDLSSGYLNTFGLSEALTHHDFFEEFEAFAGSDVAEPAKFHLVYEFIKYRIWSITVHQQQLEGLFNCYDMKVHPNMNVQLQKSRIQLSGLDGGVQKISQDALRNIQKEINNSKGTKQLESVEISKEEKAHEILSNFLTWRRRNKATDTISCE</sequence>
<dbReference type="EMBL" id="CAJVQB010011157">
    <property type="protein sequence ID" value="CAG8745612.1"/>
    <property type="molecule type" value="Genomic_DNA"/>
</dbReference>
<dbReference type="Proteomes" id="UP000789901">
    <property type="component" value="Unassembled WGS sequence"/>
</dbReference>
<proteinExistence type="predicted"/>
<comment type="caution">
    <text evidence="1">The sequence shown here is derived from an EMBL/GenBank/DDBJ whole genome shotgun (WGS) entry which is preliminary data.</text>
</comment>
<evidence type="ECO:0000313" key="2">
    <source>
        <dbReference type="Proteomes" id="UP000789901"/>
    </source>
</evidence>
<organism evidence="1 2">
    <name type="scientific">Gigaspora margarita</name>
    <dbReference type="NCBI Taxonomy" id="4874"/>
    <lineage>
        <taxon>Eukaryota</taxon>
        <taxon>Fungi</taxon>
        <taxon>Fungi incertae sedis</taxon>
        <taxon>Mucoromycota</taxon>
        <taxon>Glomeromycotina</taxon>
        <taxon>Glomeromycetes</taxon>
        <taxon>Diversisporales</taxon>
        <taxon>Gigasporaceae</taxon>
        <taxon>Gigaspora</taxon>
    </lineage>
</organism>
<keyword evidence="2" id="KW-1185">Reference proteome</keyword>
<evidence type="ECO:0000313" key="1">
    <source>
        <dbReference type="EMBL" id="CAG8745612.1"/>
    </source>
</evidence>
<reference evidence="1 2" key="1">
    <citation type="submission" date="2021-06" db="EMBL/GenBank/DDBJ databases">
        <authorList>
            <person name="Kallberg Y."/>
            <person name="Tangrot J."/>
            <person name="Rosling A."/>
        </authorList>
    </citation>
    <scope>NUCLEOTIDE SEQUENCE [LARGE SCALE GENOMIC DNA]</scope>
    <source>
        <strain evidence="1 2">120-4 pot B 10/14</strain>
    </source>
</reference>